<dbReference type="EMBL" id="EQ973219">
    <property type="protein sequence ID" value="EFR55889.1"/>
    <property type="molecule type" value="Genomic_DNA"/>
</dbReference>
<evidence type="ECO:0000313" key="2">
    <source>
        <dbReference type="Proteomes" id="UP000005101"/>
    </source>
</evidence>
<dbReference type="Proteomes" id="UP000005101">
    <property type="component" value="Unassembled WGS sequence"/>
</dbReference>
<accession>A0ABN0BT14</accession>
<reference evidence="1 2" key="1">
    <citation type="submission" date="2008-12" db="EMBL/GenBank/DDBJ databases">
        <title>Annotation of Bacteroides fragilis strain 3_1_12.</title>
        <authorList>
            <consortium name="The Broad Institute Genome Sequencing Platform"/>
            <person name="Ward D."/>
            <person name="Young S.K."/>
            <person name="Kodira C.D."/>
            <person name="Zeng Q."/>
            <person name="Koehrsen M."/>
            <person name="Alvarado L."/>
            <person name="Berlin A."/>
            <person name="Borenstein D."/>
            <person name="Chen Z."/>
            <person name="Engels R."/>
            <person name="Freedman E."/>
            <person name="Gellesch M."/>
            <person name="Goldberg J."/>
            <person name="Griggs A."/>
            <person name="Gujja S."/>
            <person name="Heiman D."/>
            <person name="Hepburn T."/>
            <person name="Howarth C."/>
            <person name="Jen D."/>
            <person name="Larson L."/>
            <person name="Lewis B."/>
            <person name="Mehta T."/>
            <person name="Park D."/>
            <person name="Pearson M."/>
            <person name="Roberts A."/>
            <person name="Saif S."/>
            <person name="Shea T."/>
            <person name="Shenoy N."/>
            <person name="Sisk P."/>
            <person name="Stolte C."/>
            <person name="Sykes S."/>
            <person name="Walk T."/>
            <person name="White J."/>
            <person name="Yandava C."/>
            <person name="Allen-Vercoe E."/>
            <person name="Strauss J."/>
            <person name="Ambrose C."/>
            <person name="Lander E."/>
            <person name="Nusbaum C."/>
            <person name="Galagan J."/>
            <person name="Birren B."/>
        </authorList>
    </citation>
    <scope>NUCLEOTIDE SEQUENCE [LARGE SCALE GENOMIC DNA]</scope>
    <source>
        <strain evidence="1 2">3_1_12</strain>
    </source>
</reference>
<proteinExistence type="predicted"/>
<sequence length="52" mass="6240">MEMIEDLYIRCGKLPERSIRKRTLNQTDRRLNQTGNNPFSICLYLCCMKFIL</sequence>
<protein>
    <submittedName>
        <fullName evidence="1">Uncharacterized protein</fullName>
    </submittedName>
</protein>
<organism evidence="1 2">
    <name type="scientific">Bacteroides fragilis 3_1_12</name>
    <dbReference type="NCBI Taxonomy" id="457424"/>
    <lineage>
        <taxon>Bacteria</taxon>
        <taxon>Pseudomonadati</taxon>
        <taxon>Bacteroidota</taxon>
        <taxon>Bacteroidia</taxon>
        <taxon>Bacteroidales</taxon>
        <taxon>Bacteroidaceae</taxon>
        <taxon>Bacteroides</taxon>
    </lineage>
</organism>
<gene>
    <name evidence="1" type="ORF">BFAG_04588</name>
</gene>
<keyword evidence="2" id="KW-1185">Reference proteome</keyword>
<name>A0ABN0BT14_BACFG</name>
<evidence type="ECO:0000313" key="1">
    <source>
        <dbReference type="EMBL" id="EFR55889.1"/>
    </source>
</evidence>